<evidence type="ECO:0000313" key="2">
    <source>
        <dbReference type="EMBL" id="HIX74913.1"/>
    </source>
</evidence>
<evidence type="ECO:0008006" key="4">
    <source>
        <dbReference type="Google" id="ProtNLM"/>
    </source>
</evidence>
<reference evidence="2" key="1">
    <citation type="journal article" date="2021" name="PeerJ">
        <title>Extensive microbial diversity within the chicken gut microbiome revealed by metagenomics and culture.</title>
        <authorList>
            <person name="Gilroy R."/>
            <person name="Ravi A."/>
            <person name="Getino M."/>
            <person name="Pursley I."/>
            <person name="Horton D.L."/>
            <person name="Alikhan N.F."/>
            <person name="Baker D."/>
            <person name="Gharbi K."/>
            <person name="Hall N."/>
            <person name="Watson M."/>
            <person name="Adriaenssens E.M."/>
            <person name="Foster-Nyarko E."/>
            <person name="Jarju S."/>
            <person name="Secka A."/>
            <person name="Antonio M."/>
            <person name="Oren A."/>
            <person name="Chaudhuri R.R."/>
            <person name="La Ragione R."/>
            <person name="Hildebrand F."/>
            <person name="Pallen M.J."/>
        </authorList>
    </citation>
    <scope>NUCLEOTIDE SEQUENCE</scope>
    <source>
        <strain evidence="2">ChiGjej6B6-14162</strain>
    </source>
</reference>
<proteinExistence type="predicted"/>
<organism evidence="2 3">
    <name type="scientific">Candidatus Parabacteroides intestinipullorum</name>
    <dbReference type="NCBI Taxonomy" id="2838723"/>
    <lineage>
        <taxon>Bacteria</taxon>
        <taxon>Pseudomonadati</taxon>
        <taxon>Bacteroidota</taxon>
        <taxon>Bacteroidia</taxon>
        <taxon>Bacteroidales</taxon>
        <taxon>Tannerellaceae</taxon>
        <taxon>Parabacteroides</taxon>
    </lineage>
</organism>
<dbReference type="Proteomes" id="UP000886740">
    <property type="component" value="Unassembled WGS sequence"/>
</dbReference>
<dbReference type="EMBL" id="DXEL01000054">
    <property type="protein sequence ID" value="HIX74913.1"/>
    <property type="molecule type" value="Genomic_DNA"/>
</dbReference>
<dbReference type="AlphaFoldDB" id="A0A9D1X8N2"/>
<sequence>MKAGFFILGLSSLMALCATSALGQEAYKNYDIGSYRLPDITRNELDFSVNSEGQFSDMSESDVVSGSIMGNFDVTFNRYRNARTFRGTQQASVALSGQYAKDEQEAKMRNYDVGLYYTNSSRFYGDDYEGLFFETGGKASFLAEGTKRFGDGADQPRNNTSKVLELSVPLRVGKGRIERVEDARQAIYILENLSKRKVLSRELTGEEIDAFARVISAVKNKRFFDARLRLIDEVTAVDSFLVASGALASGGAAYFTTLYDYWMYGDLFERKSGTEISGGVRPVFYYDKADMDYEDYAIRDYGTKQLGSGVIADVRLDYEKPTSLYWQHSAYAQLYGRYNYTHFDYDGESWPLTTKRDVYMAGLSGSYAFGYYPNSRTNVNFGVRENLTWQKFNERDSYEDFDPFVSSRTDLFLNLYYYFSPQLRLAAEGNLGYRYSGQENIDYSRWTGNFVLTLTYSLF</sequence>
<name>A0A9D1X8N2_9BACT</name>
<evidence type="ECO:0000313" key="3">
    <source>
        <dbReference type="Proteomes" id="UP000886740"/>
    </source>
</evidence>
<reference evidence="2" key="2">
    <citation type="submission" date="2021-04" db="EMBL/GenBank/DDBJ databases">
        <authorList>
            <person name="Gilroy R."/>
        </authorList>
    </citation>
    <scope>NUCLEOTIDE SEQUENCE</scope>
    <source>
        <strain evidence="2">ChiGjej6B6-14162</strain>
    </source>
</reference>
<evidence type="ECO:0000256" key="1">
    <source>
        <dbReference type="SAM" id="SignalP"/>
    </source>
</evidence>
<feature type="chain" id="PRO_5038822897" description="DUF3570 domain-containing protein" evidence="1">
    <location>
        <begin position="24"/>
        <end position="459"/>
    </location>
</feature>
<accession>A0A9D1X8N2</accession>
<keyword evidence="1" id="KW-0732">Signal</keyword>
<comment type="caution">
    <text evidence="2">The sequence shown here is derived from an EMBL/GenBank/DDBJ whole genome shotgun (WGS) entry which is preliminary data.</text>
</comment>
<feature type="signal peptide" evidence="1">
    <location>
        <begin position="1"/>
        <end position="23"/>
    </location>
</feature>
<gene>
    <name evidence="2" type="ORF">H9977_07780</name>
</gene>
<protein>
    <recommendedName>
        <fullName evidence="4">DUF3570 domain-containing protein</fullName>
    </recommendedName>
</protein>